<sequence>MRRTAFAFALVAPMVLAACGASPTPTATVTVISREAASAEPGSSSPPTPAETPSTAGVKMGDSLVGKYATFTAKEGRSRDDGFGKTEWALNAKVCRNDVEPAKELTISPTTWSVRASNGGVYRATIGGSAEDILPSYPFDEPIRSGECLQGWMVFLVGDATVTEVHYRNDMGESAAWRVG</sequence>
<dbReference type="EMBL" id="CP072385">
    <property type="protein sequence ID" value="QUC10104.1"/>
    <property type="molecule type" value="Genomic_DNA"/>
</dbReference>
<evidence type="ECO:0000313" key="5">
    <source>
        <dbReference type="Proteomes" id="UP000273044"/>
    </source>
</evidence>
<accession>A0A3N4DJQ5</accession>
<dbReference type="EMBL" id="LR134406">
    <property type="protein sequence ID" value="VEH69868.1"/>
    <property type="molecule type" value="Genomic_DNA"/>
</dbReference>
<dbReference type="RefSeq" id="WP_041696330.1">
    <property type="nucleotide sequence ID" value="NZ_CP072385.1"/>
</dbReference>
<name>A0A3N4DJQ5_9ACTN</name>
<feature type="signal peptide" evidence="2">
    <location>
        <begin position="1"/>
        <end position="17"/>
    </location>
</feature>
<dbReference type="GeneID" id="64406627"/>
<organism evidence="4 5">
    <name type="scientific">Arachnia propionica</name>
    <dbReference type="NCBI Taxonomy" id="1750"/>
    <lineage>
        <taxon>Bacteria</taxon>
        <taxon>Bacillati</taxon>
        <taxon>Actinomycetota</taxon>
        <taxon>Actinomycetes</taxon>
        <taxon>Propionibacteriales</taxon>
        <taxon>Propionibacteriaceae</taxon>
        <taxon>Arachnia</taxon>
    </lineage>
</organism>
<feature type="region of interest" description="Disordered" evidence="1">
    <location>
        <begin position="36"/>
        <end position="59"/>
    </location>
</feature>
<gene>
    <name evidence="3" type="ORF">J5A53_09815</name>
    <name evidence="4" type="ORF">NCTC12967_01147</name>
</gene>
<keyword evidence="5" id="KW-1185">Reference proteome</keyword>
<evidence type="ECO:0000313" key="3">
    <source>
        <dbReference type="EMBL" id="QUC10104.1"/>
    </source>
</evidence>
<proteinExistence type="predicted"/>
<dbReference type="Proteomes" id="UP000273044">
    <property type="component" value="Chromosome"/>
</dbReference>
<evidence type="ECO:0000256" key="1">
    <source>
        <dbReference type="SAM" id="MobiDB-lite"/>
    </source>
</evidence>
<reference evidence="4 5" key="1">
    <citation type="submission" date="2018-12" db="EMBL/GenBank/DDBJ databases">
        <authorList>
            <consortium name="Pathogen Informatics"/>
        </authorList>
    </citation>
    <scope>NUCLEOTIDE SEQUENCE [LARGE SCALE GENOMIC DNA]</scope>
    <source>
        <strain evidence="4 5">NCTC12967</strain>
    </source>
</reference>
<keyword evidence="2" id="KW-0732">Signal</keyword>
<feature type="chain" id="PRO_5030078882" evidence="2">
    <location>
        <begin position="18"/>
        <end position="180"/>
    </location>
</feature>
<evidence type="ECO:0000313" key="4">
    <source>
        <dbReference type="EMBL" id="VEH69868.1"/>
    </source>
</evidence>
<evidence type="ECO:0000256" key="2">
    <source>
        <dbReference type="SAM" id="SignalP"/>
    </source>
</evidence>
<dbReference type="AlphaFoldDB" id="A0A3N4DJQ5"/>
<reference evidence="3" key="2">
    <citation type="submission" date="2021-03" db="EMBL/GenBank/DDBJ databases">
        <title>Human Oral Microbial Genomes.</title>
        <authorList>
            <person name="Johnston C.D."/>
            <person name="Chen T."/>
            <person name="Dewhirst F.E."/>
        </authorList>
    </citation>
    <scope>NUCLEOTIDE SEQUENCE</scope>
    <source>
        <strain evidence="3">F0714</strain>
    </source>
</reference>
<dbReference type="PROSITE" id="PS51257">
    <property type="entry name" value="PROKAR_LIPOPROTEIN"/>
    <property type="match status" value="1"/>
</dbReference>
<dbReference type="Proteomes" id="UP000677180">
    <property type="component" value="Chromosome"/>
</dbReference>
<protein>
    <submittedName>
        <fullName evidence="4">Uncharacterized protein</fullName>
    </submittedName>
</protein>